<dbReference type="PANTHER" id="PTHR43630:SF2">
    <property type="entry name" value="GLYCOSYLTRANSFERASE"/>
    <property type="match status" value="1"/>
</dbReference>
<dbReference type="EMBL" id="FOCT01000012">
    <property type="protein sequence ID" value="SEO14996.1"/>
    <property type="molecule type" value="Genomic_DNA"/>
</dbReference>
<keyword evidence="4" id="KW-0808">Transferase</keyword>
<evidence type="ECO:0000259" key="3">
    <source>
        <dbReference type="Pfam" id="PF00535"/>
    </source>
</evidence>
<evidence type="ECO:0000313" key="5">
    <source>
        <dbReference type="Proteomes" id="UP000183898"/>
    </source>
</evidence>
<evidence type="ECO:0000256" key="2">
    <source>
        <dbReference type="SAM" id="Phobius"/>
    </source>
</evidence>
<gene>
    <name evidence="4" type="ORF">SAMN05216404_11285</name>
</gene>
<feature type="domain" description="Glycosyltransferase 2-like" evidence="3">
    <location>
        <begin position="4"/>
        <end position="136"/>
    </location>
</feature>
<reference evidence="4 5" key="1">
    <citation type="submission" date="2016-10" db="EMBL/GenBank/DDBJ databases">
        <authorList>
            <person name="de Groot N.N."/>
        </authorList>
    </citation>
    <scope>NUCLEOTIDE SEQUENCE [LARGE SCALE GENOMIC DNA]</scope>
    <source>
        <strain evidence="4 5">Nl18</strain>
    </source>
</reference>
<dbReference type="Pfam" id="PF00535">
    <property type="entry name" value="Glycos_transf_2"/>
    <property type="match status" value="1"/>
</dbReference>
<feature type="transmembrane region" description="Helical" evidence="2">
    <location>
        <begin position="266"/>
        <end position="284"/>
    </location>
</feature>
<keyword evidence="2" id="KW-1133">Transmembrane helix</keyword>
<organism evidence="4 5">
    <name type="scientific">Nitrosospira multiformis</name>
    <dbReference type="NCBI Taxonomy" id="1231"/>
    <lineage>
        <taxon>Bacteria</taxon>
        <taxon>Pseudomonadati</taxon>
        <taxon>Pseudomonadota</taxon>
        <taxon>Betaproteobacteria</taxon>
        <taxon>Nitrosomonadales</taxon>
        <taxon>Nitrosomonadaceae</taxon>
        <taxon>Nitrosospira</taxon>
    </lineage>
</organism>
<sequence length="356" mass="39484">MRLSVLIKTYNEGGKIAKCIKSVLDSVRGIEGGVEIIVADSLSTDDTVEIAKNYDVKVVQLRAIEDRGCGSGVQLGFQHSSGRYVYLLDGDMELQPGFLSQALELLESDVHLAGVSGLLRDRTTRNWFERQRNNYKPTTPGEVACLHGGGLYRRNAIENSGGYAGNRNLQAFEEAELGFRLRSQGWRLVRLPVVAILHTGHTGTTRSLIGRLWRNGRVASGGVFLKLALAQPYRFDAIRMFIHPLATLAYWLIWLVSLILVEDWRILAGLAGFGLLVYACLVFKKRSFRDAAISMLLWHLAALGIIRGFTLRNLHSPNAEIPSVVLKESEPEVAAVREKLPSTLAIEPKRISTANY</sequence>
<name>A0A1H8MCW1_9PROT</name>
<proteinExistence type="inferred from homology"/>
<dbReference type="AlphaFoldDB" id="A0A1H8MCW1"/>
<comment type="similarity">
    <text evidence="1">Belongs to the glycosyltransferase 2 family. WaaE/KdtX subfamily.</text>
</comment>
<evidence type="ECO:0000256" key="1">
    <source>
        <dbReference type="ARBA" id="ARBA00038494"/>
    </source>
</evidence>
<feature type="transmembrane region" description="Helical" evidence="2">
    <location>
        <begin position="241"/>
        <end position="260"/>
    </location>
</feature>
<dbReference type="InterPro" id="IPR029044">
    <property type="entry name" value="Nucleotide-diphossugar_trans"/>
</dbReference>
<accession>A0A1H8MCW1</accession>
<keyword evidence="2" id="KW-0472">Membrane</keyword>
<keyword evidence="2" id="KW-0812">Transmembrane</keyword>
<evidence type="ECO:0000313" key="4">
    <source>
        <dbReference type="EMBL" id="SEO14996.1"/>
    </source>
</evidence>
<dbReference type="InterPro" id="IPR001173">
    <property type="entry name" value="Glyco_trans_2-like"/>
</dbReference>
<protein>
    <submittedName>
        <fullName evidence="4">Glycosyltransferase, GT2 family</fullName>
    </submittedName>
</protein>
<dbReference type="Gene3D" id="3.90.550.10">
    <property type="entry name" value="Spore Coat Polysaccharide Biosynthesis Protein SpsA, Chain A"/>
    <property type="match status" value="1"/>
</dbReference>
<dbReference type="PANTHER" id="PTHR43630">
    <property type="entry name" value="POLY-BETA-1,6-N-ACETYL-D-GLUCOSAMINE SYNTHASE"/>
    <property type="match status" value="1"/>
</dbReference>
<dbReference type="GO" id="GO:0016740">
    <property type="term" value="F:transferase activity"/>
    <property type="evidence" value="ECO:0007669"/>
    <property type="project" value="UniProtKB-KW"/>
</dbReference>
<dbReference type="Proteomes" id="UP000183898">
    <property type="component" value="Unassembled WGS sequence"/>
</dbReference>
<dbReference type="SUPFAM" id="SSF53448">
    <property type="entry name" value="Nucleotide-diphospho-sugar transferases"/>
    <property type="match status" value="1"/>
</dbReference>
<dbReference type="RefSeq" id="WP_074748240.1">
    <property type="nucleotide sequence ID" value="NZ_FOCT01000012.1"/>
</dbReference>